<evidence type="ECO:0000256" key="1">
    <source>
        <dbReference type="ARBA" id="ARBA00006865"/>
    </source>
</evidence>
<dbReference type="GO" id="GO:0005975">
    <property type="term" value="P:carbohydrate metabolic process"/>
    <property type="evidence" value="ECO:0007669"/>
    <property type="project" value="InterPro"/>
</dbReference>
<evidence type="ECO:0000313" key="6">
    <source>
        <dbReference type="Proteomes" id="UP000316598"/>
    </source>
</evidence>
<dbReference type="PANTHER" id="PTHR10963">
    <property type="entry name" value="GLYCOSYL HYDROLASE-RELATED"/>
    <property type="match status" value="1"/>
</dbReference>
<evidence type="ECO:0000256" key="2">
    <source>
        <dbReference type="ARBA" id="ARBA00022801"/>
    </source>
</evidence>
<keyword evidence="3" id="KW-0732">Signal</keyword>
<reference evidence="5 6" key="1">
    <citation type="submission" date="2019-02" db="EMBL/GenBank/DDBJ databases">
        <title>Deep-cultivation of Planctomycetes and their phenomic and genomic characterization uncovers novel biology.</title>
        <authorList>
            <person name="Wiegand S."/>
            <person name="Jogler M."/>
            <person name="Boedeker C."/>
            <person name="Pinto D."/>
            <person name="Vollmers J."/>
            <person name="Rivas-Marin E."/>
            <person name="Kohn T."/>
            <person name="Peeters S.H."/>
            <person name="Heuer A."/>
            <person name="Rast P."/>
            <person name="Oberbeckmann S."/>
            <person name="Bunk B."/>
            <person name="Jeske O."/>
            <person name="Meyerdierks A."/>
            <person name="Storesund J.E."/>
            <person name="Kallscheuer N."/>
            <person name="Luecker S."/>
            <person name="Lage O.M."/>
            <person name="Pohl T."/>
            <person name="Merkel B.J."/>
            <person name="Hornburger P."/>
            <person name="Mueller R.-W."/>
            <person name="Bruemmer F."/>
            <person name="Labrenz M."/>
            <person name="Spormann A.M."/>
            <person name="Op Den Camp H."/>
            <person name="Overmann J."/>
            <person name="Amann R."/>
            <person name="Jetten M.S.M."/>
            <person name="Mascher T."/>
            <person name="Medema M.H."/>
            <person name="Devos D.P."/>
            <person name="Kaster A.-K."/>
            <person name="Ovreas L."/>
            <person name="Rohde M."/>
            <person name="Galperin M.Y."/>
            <person name="Jogler C."/>
        </authorList>
    </citation>
    <scope>NUCLEOTIDE SEQUENCE [LARGE SCALE GENOMIC DNA]</scope>
    <source>
        <strain evidence="5 6">Pla22</strain>
    </source>
</reference>
<organism evidence="5 6">
    <name type="scientific">Rubripirellula amarantea</name>
    <dbReference type="NCBI Taxonomy" id="2527999"/>
    <lineage>
        <taxon>Bacteria</taxon>
        <taxon>Pseudomonadati</taxon>
        <taxon>Planctomycetota</taxon>
        <taxon>Planctomycetia</taxon>
        <taxon>Pirellulales</taxon>
        <taxon>Pirellulaceae</taxon>
        <taxon>Rubripirellula</taxon>
    </lineage>
</organism>
<sequence length="442" mass="49944" precursor="true">MRNQLLRILCVVGLIVTGLDSLALAQPPFSDPDNQGEWELLSLVSDEFNGAEIDSDKWFVQGTNGEYANRFKGRAPSQFVPANVQVADGHLVITSRWQPEYEFADEVFGGFPYANITSGAIISKHSFLYGYLETRCKAAEGPISSSFWSIGESGELDVFEHYGHNPDSTDASHRLQSSFHDWRVPGSPTYGKRIWTNEHQLPFKVASDFHVYGMEWGPNQVKIFVDGILVRCASKEEIGDKWVVDHDQKVWLDSETFPWEVDPAKLKPSDFPNSGQEFSVDYVRVWQSNKQTEGCWKQDNLLTNPIFDHNLDGWNVSGDVVLKEERAESWAGSSHVSLAANREGAIEQTVAVKPNTTYIVSAYAKAPATNYQDVYHDAWLGVKNYDGDFQTVRFFQNYWHRKSIQFKTGPNAKTATVFFTNQWSAEPVLVDSFELIEATAKR</sequence>
<keyword evidence="5" id="KW-0326">Glycosidase</keyword>
<evidence type="ECO:0000259" key="4">
    <source>
        <dbReference type="PROSITE" id="PS51762"/>
    </source>
</evidence>
<dbReference type="InterPro" id="IPR050546">
    <property type="entry name" value="Glycosyl_Hydrlase_16"/>
</dbReference>
<dbReference type="InterPro" id="IPR000757">
    <property type="entry name" value="Beta-glucanase-like"/>
</dbReference>
<dbReference type="Proteomes" id="UP000316598">
    <property type="component" value="Unassembled WGS sequence"/>
</dbReference>
<accession>A0A5C5WJL4</accession>
<feature type="chain" id="PRO_5022669086" evidence="3">
    <location>
        <begin position="26"/>
        <end position="442"/>
    </location>
</feature>
<dbReference type="RefSeq" id="WP_146515932.1">
    <property type="nucleotide sequence ID" value="NZ_SJPI01000002.1"/>
</dbReference>
<feature type="signal peptide" evidence="3">
    <location>
        <begin position="1"/>
        <end position="25"/>
    </location>
</feature>
<dbReference type="GO" id="GO:0004553">
    <property type="term" value="F:hydrolase activity, hydrolyzing O-glycosyl compounds"/>
    <property type="evidence" value="ECO:0007669"/>
    <property type="project" value="InterPro"/>
</dbReference>
<dbReference type="EC" id="3.2.1.178" evidence="5"/>
<dbReference type="AlphaFoldDB" id="A0A5C5WJL4"/>
<dbReference type="Pfam" id="PF02018">
    <property type="entry name" value="CBM_4_9"/>
    <property type="match status" value="1"/>
</dbReference>
<proteinExistence type="inferred from homology"/>
<dbReference type="PROSITE" id="PS51762">
    <property type="entry name" value="GH16_2"/>
    <property type="match status" value="1"/>
</dbReference>
<dbReference type="SUPFAM" id="SSF49899">
    <property type="entry name" value="Concanavalin A-like lectins/glucanases"/>
    <property type="match status" value="1"/>
</dbReference>
<protein>
    <submittedName>
        <fullName evidence="5">Beta-porphyranase A</fullName>
        <ecNumber evidence="5">3.2.1.178</ecNumber>
    </submittedName>
</protein>
<dbReference type="Gene3D" id="2.60.120.260">
    <property type="entry name" value="Galactose-binding domain-like"/>
    <property type="match status" value="1"/>
</dbReference>
<comment type="similarity">
    <text evidence="1">Belongs to the glycosyl hydrolase 16 family.</text>
</comment>
<dbReference type="InterPro" id="IPR003305">
    <property type="entry name" value="CenC_carb-bd"/>
</dbReference>
<dbReference type="SUPFAM" id="SSF49785">
    <property type="entry name" value="Galactose-binding domain-like"/>
    <property type="match status" value="1"/>
</dbReference>
<dbReference type="Gene3D" id="2.60.120.200">
    <property type="match status" value="1"/>
</dbReference>
<name>A0A5C5WJL4_9BACT</name>
<evidence type="ECO:0000256" key="3">
    <source>
        <dbReference type="SAM" id="SignalP"/>
    </source>
</evidence>
<dbReference type="PANTHER" id="PTHR10963:SF55">
    <property type="entry name" value="GLYCOSIDE HYDROLASE FAMILY 16 PROTEIN"/>
    <property type="match status" value="1"/>
</dbReference>
<dbReference type="InterPro" id="IPR008979">
    <property type="entry name" value="Galactose-bd-like_sf"/>
</dbReference>
<dbReference type="InterPro" id="IPR013320">
    <property type="entry name" value="ConA-like_dom_sf"/>
</dbReference>
<keyword evidence="6" id="KW-1185">Reference proteome</keyword>
<keyword evidence="2 5" id="KW-0378">Hydrolase</keyword>
<dbReference type="Pfam" id="PF00722">
    <property type="entry name" value="Glyco_hydro_16"/>
    <property type="match status" value="1"/>
</dbReference>
<dbReference type="EMBL" id="SJPI01000002">
    <property type="protein sequence ID" value="TWT50757.1"/>
    <property type="molecule type" value="Genomic_DNA"/>
</dbReference>
<evidence type="ECO:0000313" key="5">
    <source>
        <dbReference type="EMBL" id="TWT50757.1"/>
    </source>
</evidence>
<feature type="domain" description="GH16" evidence="4">
    <location>
        <begin position="27"/>
        <end position="291"/>
    </location>
</feature>
<gene>
    <name evidence="5" type="primary">porA_2</name>
    <name evidence="5" type="ORF">Pla22_35000</name>
</gene>
<comment type="caution">
    <text evidence="5">The sequence shown here is derived from an EMBL/GenBank/DDBJ whole genome shotgun (WGS) entry which is preliminary data.</text>
</comment>
<dbReference type="OrthoDB" id="9809583at2"/>